<keyword evidence="3" id="KW-1185">Reference proteome</keyword>
<reference evidence="2 3" key="1">
    <citation type="submission" date="2019-10" db="EMBL/GenBank/DDBJ databases">
        <title>Gracilibacillus sp. nov. isolated from rice seeds.</title>
        <authorList>
            <person name="He S."/>
        </authorList>
    </citation>
    <scope>NUCLEOTIDE SEQUENCE [LARGE SCALE GENOMIC DNA]</scope>
    <source>
        <strain evidence="2 3">TD8</strain>
    </source>
</reference>
<dbReference type="OrthoDB" id="2866647at2"/>
<name>A0A7C8KMT3_9BACI</name>
<organism evidence="2 3">
    <name type="scientific">Gracilibacillus oryzae</name>
    <dbReference type="NCBI Taxonomy" id="1672701"/>
    <lineage>
        <taxon>Bacteria</taxon>
        <taxon>Bacillati</taxon>
        <taxon>Bacillota</taxon>
        <taxon>Bacilli</taxon>
        <taxon>Bacillales</taxon>
        <taxon>Bacillaceae</taxon>
        <taxon>Gracilibacillus</taxon>
    </lineage>
</organism>
<dbReference type="AlphaFoldDB" id="A0A7C8KMT3"/>
<comment type="caution">
    <text evidence="2">The sequence shown here is derived from an EMBL/GenBank/DDBJ whole genome shotgun (WGS) entry which is preliminary data.</text>
</comment>
<dbReference type="Proteomes" id="UP000480246">
    <property type="component" value="Unassembled WGS sequence"/>
</dbReference>
<dbReference type="EMBL" id="WEID01000101">
    <property type="protein sequence ID" value="KAB8126746.1"/>
    <property type="molecule type" value="Genomic_DNA"/>
</dbReference>
<gene>
    <name evidence="2" type="ORF">F9U64_19255</name>
</gene>
<protein>
    <submittedName>
        <fullName evidence="2">Helix-turn-helix domain-containing protein</fullName>
    </submittedName>
</protein>
<evidence type="ECO:0000313" key="3">
    <source>
        <dbReference type="Proteomes" id="UP000480246"/>
    </source>
</evidence>
<evidence type="ECO:0000313" key="2">
    <source>
        <dbReference type="EMBL" id="KAB8126746.1"/>
    </source>
</evidence>
<feature type="coiled-coil region" evidence="1">
    <location>
        <begin position="178"/>
        <end position="209"/>
    </location>
</feature>
<keyword evidence="1" id="KW-0175">Coiled coil</keyword>
<proteinExistence type="predicted"/>
<sequence>MTTAIYELTAKQIEKGFQEKDESIIEKETDYILSRMIRLMLQLFPDKIKAISFEKSEIHWDVNYLLSEKNHKNLNKWLLRMKGISMPPSDEDFGKLKVDLENWYYQLTGGDLLLEYRTEYLLTPKQACELMGISRTTLNKYIQQGLEISDTDSHKKIPRYVIELWKDPVYAIRMQMLVQEKKRLRQSTEQRLHEINKELKELNKKYKTESIFEAFADFNGDEMNDPTDYYIWKDLLEEKEDILK</sequence>
<accession>A0A7C8KMT3</accession>
<evidence type="ECO:0000256" key="1">
    <source>
        <dbReference type="SAM" id="Coils"/>
    </source>
</evidence>